<dbReference type="Proteomes" id="UP000697710">
    <property type="component" value="Unassembled WGS sequence"/>
</dbReference>
<gene>
    <name evidence="4" type="ORF">KC729_08390</name>
</gene>
<dbReference type="Pfam" id="PF18962">
    <property type="entry name" value="Por_Secre_tail"/>
    <property type="match status" value="1"/>
</dbReference>
<comment type="caution">
    <text evidence="4">The sequence shown here is derived from an EMBL/GenBank/DDBJ whole genome shotgun (WGS) entry which is preliminary data.</text>
</comment>
<feature type="domain" description="Secretion system C-terminal sorting" evidence="3">
    <location>
        <begin position="819"/>
        <end position="896"/>
    </location>
</feature>
<proteinExistence type="predicted"/>
<feature type="domain" description="Right handed beta helix" evidence="2">
    <location>
        <begin position="87"/>
        <end position="261"/>
    </location>
</feature>
<dbReference type="Pfam" id="PF13229">
    <property type="entry name" value="Beta_helix"/>
    <property type="match status" value="2"/>
</dbReference>
<reference evidence="4" key="1">
    <citation type="submission" date="2020-04" db="EMBL/GenBank/DDBJ databases">
        <authorList>
            <person name="Zhang T."/>
        </authorList>
    </citation>
    <scope>NUCLEOTIDE SEQUENCE</scope>
    <source>
        <strain evidence="4">HKST-UBA01</strain>
    </source>
</reference>
<keyword evidence="1" id="KW-0677">Repeat</keyword>
<sequence length="898" mass="92083">MAALLLALAQSDLAGADEIHVPADYPTLQAALDAAAVGDTVTVAPGIYSGPGNTNLEPRKDLLLRSEGGSEVTAIDCAGDGRGFFLRGGETRATIIEGFTVRGGGLLGSENGAGIACVNGSSPTIRRCVFRDGTSEWGGGGAYVLFSAPRFEDCSFLDNVSAYGGGLACVDSPLEMDRCTVSGNVTSITSGGGGLYVVRSDMVFTGCEITANTATYGGGIRSAECSPTLIDCLVSGNEASLQGGGIHFNSSGIVTLEGCTITDNHAYDGGGLRGTDAVLTRSILWGNCSEHFGDQAFITAGSLAIGCSDVDAGGVEPASALDDQGENVFEDPLFCGPRLCVDAPVLPFDYGLQTESPCLPDNSPCGLRIGAFDESCAAVGACCFVEARCEIRTSGACAEAGGTYHGDGTGCDPNPCPGACCYPDDSCTVTSEDECAMSGGDWRADRPCDPLPCPHVLRVPSEFATIQEAIDAASDRNIVLVEPGTYTGTGFRNLNPRGKSITIVSEGGSSETILDMEGYTRGFTFQSQETPECVVRGFTIRNGSVSENAGGGILVDGASPTIVDCVIEDCYAQGLVAGSGGGIAVGNGAAPIIEQCVIQRCGAFADGSPRGGGVFVSGASPLPRGCTVIANASDRGGGVYLRFAPAQIVNCQFIANEGSGAAIGTEGSADALIEGCTIAGNYGGYAAIRTDSLRVTRSIIRDNWSSCSGGTQNQVWNTGTLTLECCAVDTTGLVGSGPVVFEGENVFEDPLFCGSAPCQHPPAVTGDYRLGSASPCLPGASPCGELIGALGVGCPVSDVPPPLEELAAPTRLALRIVGPNPTAGTLLVEMDLPHRAHVQLSLYDVRGVCVASILDDDLTAGHHRFDQSSLVDELPSGVYFMQMKAGRGRISQHLVVTR</sequence>
<evidence type="ECO:0000313" key="5">
    <source>
        <dbReference type="Proteomes" id="UP000697710"/>
    </source>
</evidence>
<accession>A0A956LYR7</accession>
<dbReference type="InterPro" id="IPR011050">
    <property type="entry name" value="Pectin_lyase_fold/virulence"/>
</dbReference>
<dbReference type="AlphaFoldDB" id="A0A956LYR7"/>
<dbReference type="SUPFAM" id="SSF51126">
    <property type="entry name" value="Pectin lyase-like"/>
    <property type="match status" value="2"/>
</dbReference>
<dbReference type="InterPro" id="IPR039448">
    <property type="entry name" value="Beta_helix"/>
</dbReference>
<dbReference type="GO" id="GO:0006511">
    <property type="term" value="P:ubiquitin-dependent protein catabolic process"/>
    <property type="evidence" value="ECO:0007669"/>
    <property type="project" value="TreeGrafter"/>
</dbReference>
<dbReference type="PANTHER" id="PTHR22990">
    <property type="entry name" value="F-BOX ONLY PROTEIN"/>
    <property type="match status" value="1"/>
</dbReference>
<reference evidence="4" key="2">
    <citation type="journal article" date="2021" name="Microbiome">
        <title>Successional dynamics and alternative stable states in a saline activated sludge microbial community over 9 years.</title>
        <authorList>
            <person name="Wang Y."/>
            <person name="Ye J."/>
            <person name="Ju F."/>
            <person name="Liu L."/>
            <person name="Boyd J.A."/>
            <person name="Deng Y."/>
            <person name="Parks D.H."/>
            <person name="Jiang X."/>
            <person name="Yin X."/>
            <person name="Woodcroft B.J."/>
            <person name="Tyson G.W."/>
            <person name="Hugenholtz P."/>
            <person name="Polz M.F."/>
            <person name="Zhang T."/>
        </authorList>
    </citation>
    <scope>NUCLEOTIDE SEQUENCE</scope>
    <source>
        <strain evidence="4">HKST-UBA01</strain>
    </source>
</reference>
<evidence type="ECO:0000259" key="3">
    <source>
        <dbReference type="Pfam" id="PF18962"/>
    </source>
</evidence>
<dbReference type="InterPro" id="IPR006626">
    <property type="entry name" value="PbH1"/>
</dbReference>
<name>A0A956LYR7_UNCEI</name>
<dbReference type="NCBIfam" id="TIGR04183">
    <property type="entry name" value="Por_Secre_tail"/>
    <property type="match status" value="1"/>
</dbReference>
<dbReference type="InterPro" id="IPR026444">
    <property type="entry name" value="Secre_tail"/>
</dbReference>
<protein>
    <submittedName>
        <fullName evidence="4">Right-handed parallel beta-helix repeat-containing protein</fullName>
    </submittedName>
</protein>
<evidence type="ECO:0000259" key="2">
    <source>
        <dbReference type="Pfam" id="PF13229"/>
    </source>
</evidence>
<dbReference type="InterPro" id="IPR051550">
    <property type="entry name" value="SCF-Subunits/Alg-Epimerases"/>
</dbReference>
<evidence type="ECO:0000256" key="1">
    <source>
        <dbReference type="ARBA" id="ARBA00022737"/>
    </source>
</evidence>
<dbReference type="InterPro" id="IPR012334">
    <property type="entry name" value="Pectin_lyas_fold"/>
</dbReference>
<dbReference type="EMBL" id="JAGQHR010000214">
    <property type="protein sequence ID" value="MCA9727688.1"/>
    <property type="molecule type" value="Genomic_DNA"/>
</dbReference>
<organism evidence="4 5">
    <name type="scientific">Eiseniibacteriota bacterium</name>
    <dbReference type="NCBI Taxonomy" id="2212470"/>
    <lineage>
        <taxon>Bacteria</taxon>
        <taxon>Candidatus Eiseniibacteriota</taxon>
    </lineage>
</organism>
<dbReference type="PANTHER" id="PTHR22990:SF15">
    <property type="entry name" value="F-BOX ONLY PROTEIN 10"/>
    <property type="match status" value="1"/>
</dbReference>
<feature type="domain" description="Right handed beta helix" evidence="2">
    <location>
        <begin position="537"/>
        <end position="696"/>
    </location>
</feature>
<dbReference type="SMART" id="SM00710">
    <property type="entry name" value="PbH1"/>
    <property type="match status" value="10"/>
</dbReference>
<dbReference type="Gene3D" id="2.160.20.10">
    <property type="entry name" value="Single-stranded right-handed beta-helix, Pectin lyase-like"/>
    <property type="match status" value="2"/>
</dbReference>
<evidence type="ECO:0000313" key="4">
    <source>
        <dbReference type="EMBL" id="MCA9727688.1"/>
    </source>
</evidence>